<keyword evidence="5" id="KW-1185">Reference proteome</keyword>
<name>A0A2M9ZND9_9LEPT</name>
<gene>
    <name evidence="3" type="ORF">CH360_15035</name>
    <name evidence="4" type="ORF">CH373_08540</name>
</gene>
<accession>A0A2M9ZND9</accession>
<dbReference type="PRINTS" id="PR00081">
    <property type="entry name" value="GDHRDH"/>
</dbReference>
<evidence type="ECO:0000256" key="2">
    <source>
        <dbReference type="RuleBase" id="RU000363"/>
    </source>
</evidence>
<proteinExistence type="inferred from homology"/>
<comment type="caution">
    <text evidence="4">The sequence shown here is derived from an EMBL/GenBank/DDBJ whole genome shotgun (WGS) entry which is preliminary data.</text>
</comment>
<dbReference type="PRINTS" id="PR00080">
    <property type="entry name" value="SDRFAMILY"/>
</dbReference>
<comment type="similarity">
    <text evidence="1 2">Belongs to the short-chain dehydrogenases/reductases (SDR) family.</text>
</comment>
<dbReference type="SUPFAM" id="SSF51735">
    <property type="entry name" value="NAD(P)-binding Rossmann-fold domains"/>
    <property type="match status" value="1"/>
</dbReference>
<dbReference type="EMBL" id="NPDZ01000004">
    <property type="protein sequence ID" value="PJZ73544.1"/>
    <property type="molecule type" value="Genomic_DNA"/>
</dbReference>
<dbReference type="OrthoDB" id="5786478at2"/>
<dbReference type="Proteomes" id="UP000231962">
    <property type="component" value="Unassembled WGS sequence"/>
</dbReference>
<dbReference type="InterPro" id="IPR036291">
    <property type="entry name" value="NAD(P)-bd_dom_sf"/>
</dbReference>
<organism evidence="4 6">
    <name type="scientific">Leptospira perolatii</name>
    <dbReference type="NCBI Taxonomy" id="2023191"/>
    <lineage>
        <taxon>Bacteria</taxon>
        <taxon>Pseudomonadati</taxon>
        <taxon>Spirochaetota</taxon>
        <taxon>Spirochaetia</taxon>
        <taxon>Leptospirales</taxon>
        <taxon>Leptospiraceae</taxon>
        <taxon>Leptospira</taxon>
    </lineage>
</organism>
<evidence type="ECO:0000313" key="5">
    <source>
        <dbReference type="Proteomes" id="UP000231962"/>
    </source>
</evidence>
<evidence type="ECO:0000313" key="6">
    <source>
        <dbReference type="Proteomes" id="UP000231990"/>
    </source>
</evidence>
<reference evidence="5 6" key="1">
    <citation type="submission" date="2017-07" db="EMBL/GenBank/DDBJ databases">
        <title>Leptospira spp. isolated from tropical soils.</title>
        <authorList>
            <person name="Thibeaux R."/>
            <person name="Iraola G."/>
            <person name="Ferres I."/>
            <person name="Bierque E."/>
            <person name="Girault D."/>
            <person name="Soupe-Gilbert M.-E."/>
            <person name="Picardeau M."/>
            <person name="Goarant C."/>
        </authorList>
    </citation>
    <scope>NUCLEOTIDE SEQUENCE [LARGE SCALE GENOMIC DNA]</scope>
    <source>
        <strain evidence="4 6">FH1-B-B1</strain>
        <strain evidence="3 5">FH1-B-C1</strain>
    </source>
</reference>
<evidence type="ECO:0000313" key="4">
    <source>
        <dbReference type="EMBL" id="PJZ73544.1"/>
    </source>
</evidence>
<dbReference type="PANTHER" id="PTHR42879">
    <property type="entry name" value="3-OXOACYL-(ACYL-CARRIER-PROTEIN) REDUCTASE"/>
    <property type="match status" value="1"/>
</dbReference>
<evidence type="ECO:0000256" key="1">
    <source>
        <dbReference type="ARBA" id="ARBA00006484"/>
    </source>
</evidence>
<sequence>MSNKVGLVTGASRGIGKQVAKELGAADILVLCASRKKEDSEKTANEIRNSGGKAVGLALDVSDHGSIHSFVSGILNEYGKVDILINNAGISMDKGPLVNTSLNILQTTLGTNLIGPFLLAQAILPAMQKNGYGRIVNVSSGMGQLSDMGSGYAAYRISKTALNALTRILHSETREMDIKVNSVCPGWVRTDMGGPSANRPVEKGAETIVWAALLDSKGPSGCFFRDRNVIPW</sequence>
<dbReference type="InterPro" id="IPR002347">
    <property type="entry name" value="SDR_fam"/>
</dbReference>
<dbReference type="Pfam" id="PF00106">
    <property type="entry name" value="adh_short"/>
    <property type="match status" value="1"/>
</dbReference>
<evidence type="ECO:0000313" key="3">
    <source>
        <dbReference type="EMBL" id="PJZ68708.1"/>
    </source>
</evidence>
<dbReference type="RefSeq" id="WP_100714876.1">
    <property type="nucleotide sequence ID" value="NZ_NPDY01000017.1"/>
</dbReference>
<dbReference type="PANTHER" id="PTHR42879:SF2">
    <property type="entry name" value="3-OXOACYL-[ACYL-CARRIER-PROTEIN] REDUCTASE FABG"/>
    <property type="match status" value="1"/>
</dbReference>
<dbReference type="InterPro" id="IPR050259">
    <property type="entry name" value="SDR"/>
</dbReference>
<protein>
    <submittedName>
        <fullName evidence="4">Short-chain dehydrogenase</fullName>
    </submittedName>
</protein>
<dbReference type="AlphaFoldDB" id="A0A2M9ZND9"/>
<dbReference type="Gene3D" id="3.40.50.720">
    <property type="entry name" value="NAD(P)-binding Rossmann-like Domain"/>
    <property type="match status" value="1"/>
</dbReference>
<dbReference type="EMBL" id="NPDY01000017">
    <property type="protein sequence ID" value="PJZ68708.1"/>
    <property type="molecule type" value="Genomic_DNA"/>
</dbReference>
<dbReference type="Proteomes" id="UP000231990">
    <property type="component" value="Unassembled WGS sequence"/>
</dbReference>